<sequence length="1176" mass="135142">MAESKYTGEAGEDGEDTDDLLCADEASDGGLACLALPRDHCDLLLDAIDAELSRLQVRLTPFSYLCRSPSLSKDTGLGSNSPINDKENQDLEPAHPIKPPPKLSRGSPHCLAGLPERGGSGGTPCPEEEPHRGLDSRTEQCRWRLERLLGRADRGAAITASTPPASDSIRTEDFTERFREETVDLDKKSRTDSSQSFPYDTGVPVRSFDAVTIDSDLDSVRTEQVHRHLHRHLHRSFSHNKGMKAVEQMDSMCSDKSDCDTLAEVESQQHGTTRSRARVGSSGQPTPTHSRGKLFSSDDSDDGESFLPSRNYLKVTRHLSGNHRRPRANRVKRIRRGNVTERRFLEESLSELRKDSEREENKLIMTRAKLSEAEQSLTDLLQQRQCVLQELDLLGLEVTERERDCQRIQANLRDSTTQADSSRCDLRRLHSQRDSCLLEVRALQEKLEALQRTEEAGEAKRLAGGVSLLERDEMDRLLEKAKSELFTEQRRFRHTLDSMSERLEEAQQELEQREEELRTLRRRCAELEAQLTDTSRQREEQEECLQTQLRDQEGRVGALERIVAQKEVLLLAVQEEKSALMLELSSQTEEHHRQCTAIQQQGQREKEEALEAQRLQLSLDHEKSLQQDVKAAALKDQAQSHMQHMDALESRIQPKEEEVRRLTEALEKQEEAMRRREEQLRGEAEEKVQQALEQERRRWEERREEALQERRRWEEQREEALQEQHGRLRREAQEEVESVREEVERERRTALGLQSRVLELQAKVQTLEQELSLQQKEQSSVQAAMARALREEHQAEIQGLRKQAEEEAQRESVRIRQSLQQSEAQLQALQAKLAEKEHGHQMALEKFEQQQRRWAQQLQMECQGLQGMLGNEGHTELLGNMLLSHNLGQAVELVQTLRQQTQKCITRLQQELELQKHNGQKLEQDKEHELRLQREQMLLDKERALQSLRERLIQEHIEELSVLNRCHVRGAPEGGGVESLRQQLREKDEELRQVQRSMGQWKERTAARLAHKLEEQMTAELERRTPRVRLDPEKKLQRLEEEMRLLTMCGDLDTMPSAPPSFSKSTNPSAPLRSEDLASHKLPPTALRAEDQASYELPPAPLRSEDLASYKLPPTTLRSQDLASYKLLRHLQIRIRQLHSESRAHGHSTPPQAGRPAGLVGSYLETITAAAETSRP</sequence>
<feature type="region of interest" description="Disordered" evidence="2">
    <location>
        <begin position="263"/>
        <end position="307"/>
    </location>
</feature>
<feature type="coiled-coil region" evidence="1">
    <location>
        <begin position="977"/>
        <end position="1004"/>
    </location>
</feature>
<keyword evidence="4" id="KW-1185">Reference proteome</keyword>
<feature type="compositionally biased region" description="Polar residues" evidence="2">
    <location>
        <begin position="72"/>
        <end position="83"/>
    </location>
</feature>
<feature type="coiled-coil region" evidence="1">
    <location>
        <begin position="433"/>
        <end position="460"/>
    </location>
</feature>
<feature type="coiled-coil region" evidence="1">
    <location>
        <begin position="489"/>
        <end position="544"/>
    </location>
</feature>
<feature type="coiled-coil region" evidence="1">
    <location>
        <begin position="631"/>
        <end position="839"/>
    </location>
</feature>
<dbReference type="AlphaFoldDB" id="A0ABD1JYG8"/>
<dbReference type="EMBL" id="JBHFQA010000010">
    <property type="protein sequence ID" value="KAL2091939.1"/>
    <property type="molecule type" value="Genomic_DNA"/>
</dbReference>
<proteinExistence type="predicted"/>
<feature type="region of interest" description="Disordered" evidence="2">
    <location>
        <begin position="1088"/>
        <end position="1108"/>
    </location>
</feature>
<feature type="compositionally biased region" description="Basic and acidic residues" evidence="2">
    <location>
        <begin position="128"/>
        <end position="138"/>
    </location>
</feature>
<evidence type="ECO:0008006" key="5">
    <source>
        <dbReference type="Google" id="ProtNLM"/>
    </source>
</evidence>
<evidence type="ECO:0000313" key="4">
    <source>
        <dbReference type="Proteomes" id="UP001591681"/>
    </source>
</evidence>
<evidence type="ECO:0000256" key="2">
    <source>
        <dbReference type="SAM" id="MobiDB-lite"/>
    </source>
</evidence>
<reference evidence="3 4" key="1">
    <citation type="submission" date="2024-09" db="EMBL/GenBank/DDBJ databases">
        <title>A chromosome-level genome assembly of Gray's grenadier anchovy, Coilia grayii.</title>
        <authorList>
            <person name="Fu Z."/>
        </authorList>
    </citation>
    <scope>NUCLEOTIDE SEQUENCE [LARGE SCALE GENOMIC DNA]</scope>
    <source>
        <strain evidence="3">G4</strain>
        <tissue evidence="3">Muscle</tissue>
    </source>
</reference>
<feature type="compositionally biased region" description="Polar residues" evidence="2">
    <location>
        <begin position="1060"/>
        <end position="1069"/>
    </location>
</feature>
<gene>
    <name evidence="3" type="ORF">ACEWY4_011737</name>
</gene>
<accession>A0ABD1JYG8</accession>
<feature type="region of interest" description="Disordered" evidence="2">
    <location>
        <begin position="1"/>
        <end position="21"/>
    </location>
</feature>
<name>A0ABD1JYG8_9TELE</name>
<feature type="coiled-coil region" evidence="1">
    <location>
        <begin position="342"/>
        <end position="390"/>
    </location>
</feature>
<feature type="compositionally biased region" description="Acidic residues" evidence="2">
    <location>
        <begin position="10"/>
        <end position="21"/>
    </location>
</feature>
<comment type="caution">
    <text evidence="3">The sequence shown here is derived from an EMBL/GenBank/DDBJ whole genome shotgun (WGS) entry which is preliminary data.</text>
</comment>
<feature type="region of interest" description="Disordered" evidence="2">
    <location>
        <begin position="1138"/>
        <end position="1159"/>
    </location>
</feature>
<protein>
    <recommendedName>
        <fullName evidence="5">Trichohyalin-like</fullName>
    </recommendedName>
</protein>
<feature type="region of interest" description="Disordered" evidence="2">
    <location>
        <begin position="1055"/>
        <end position="1076"/>
    </location>
</feature>
<dbReference type="Proteomes" id="UP001591681">
    <property type="component" value="Unassembled WGS sequence"/>
</dbReference>
<organism evidence="3 4">
    <name type="scientific">Coilia grayii</name>
    <name type="common">Gray's grenadier anchovy</name>
    <dbReference type="NCBI Taxonomy" id="363190"/>
    <lineage>
        <taxon>Eukaryota</taxon>
        <taxon>Metazoa</taxon>
        <taxon>Chordata</taxon>
        <taxon>Craniata</taxon>
        <taxon>Vertebrata</taxon>
        <taxon>Euteleostomi</taxon>
        <taxon>Actinopterygii</taxon>
        <taxon>Neopterygii</taxon>
        <taxon>Teleostei</taxon>
        <taxon>Clupei</taxon>
        <taxon>Clupeiformes</taxon>
        <taxon>Clupeoidei</taxon>
        <taxon>Engraulidae</taxon>
        <taxon>Coilinae</taxon>
        <taxon>Coilia</taxon>
    </lineage>
</organism>
<feature type="region of interest" description="Disordered" evidence="2">
    <location>
        <begin position="72"/>
        <end position="138"/>
    </location>
</feature>
<keyword evidence="1" id="KW-0175">Coiled coil</keyword>
<evidence type="ECO:0000256" key="1">
    <source>
        <dbReference type="SAM" id="Coils"/>
    </source>
</evidence>
<evidence type="ECO:0000313" key="3">
    <source>
        <dbReference type="EMBL" id="KAL2091939.1"/>
    </source>
</evidence>
<feature type="compositionally biased region" description="Basic and acidic residues" evidence="2">
    <location>
        <begin position="84"/>
        <end position="95"/>
    </location>
</feature>